<keyword evidence="6 10" id="KW-0472">Membrane</keyword>
<feature type="transmembrane region" description="Helical" evidence="10">
    <location>
        <begin position="112"/>
        <end position="135"/>
    </location>
</feature>
<proteinExistence type="predicted"/>
<dbReference type="PANTHER" id="PTHR24061:SF545">
    <property type="entry name" value="VOMERONASAL 2, RECEPTOR 118-RELATED"/>
    <property type="match status" value="1"/>
</dbReference>
<dbReference type="PANTHER" id="PTHR24061">
    <property type="entry name" value="CALCIUM-SENSING RECEPTOR-RELATED"/>
    <property type="match status" value="1"/>
</dbReference>
<evidence type="ECO:0000256" key="5">
    <source>
        <dbReference type="ARBA" id="ARBA00023040"/>
    </source>
</evidence>
<protein>
    <submittedName>
        <fullName evidence="12">Vomeronasal type-2 receptor 26</fullName>
    </submittedName>
</protein>
<evidence type="ECO:0000256" key="3">
    <source>
        <dbReference type="ARBA" id="ARBA00022692"/>
    </source>
</evidence>
<reference evidence="12 13" key="1">
    <citation type="journal article" date="2011" name="Nature">
        <title>Genome sequencing reveals insights into physiology and longevity of the naked mole rat.</title>
        <authorList>
            <person name="Kim E.B."/>
            <person name="Fang X."/>
            <person name="Fushan A.A."/>
            <person name="Huang Z."/>
            <person name="Lobanov A.V."/>
            <person name="Han L."/>
            <person name="Marino S.M."/>
            <person name="Sun X."/>
            <person name="Turanov A.A."/>
            <person name="Yang P."/>
            <person name="Yim S.H."/>
            <person name="Zhao X."/>
            <person name="Kasaikina M.V."/>
            <person name="Stoletzki N."/>
            <person name="Peng C."/>
            <person name="Polak P."/>
            <person name="Xiong Z."/>
            <person name="Kiezun A."/>
            <person name="Zhu Y."/>
            <person name="Chen Y."/>
            <person name="Kryukov G.V."/>
            <person name="Zhang Q."/>
            <person name="Peshkin L."/>
            <person name="Yang L."/>
            <person name="Bronson R.T."/>
            <person name="Buffenstein R."/>
            <person name="Wang B."/>
            <person name="Han C."/>
            <person name="Li Q."/>
            <person name="Chen L."/>
            <person name="Zhao W."/>
            <person name="Sunyaev S.R."/>
            <person name="Park T.J."/>
            <person name="Zhang G."/>
            <person name="Wang J."/>
            <person name="Gladyshev V.N."/>
        </authorList>
    </citation>
    <scope>NUCLEOTIDE SEQUENCE [LARGE SCALE GENOMIC DNA]</scope>
</reference>
<evidence type="ECO:0000256" key="8">
    <source>
        <dbReference type="ARBA" id="ARBA00023180"/>
    </source>
</evidence>
<dbReference type="AlphaFoldDB" id="G5AYK5"/>
<dbReference type="GO" id="GO:0004930">
    <property type="term" value="F:G protein-coupled receptor activity"/>
    <property type="evidence" value="ECO:0007669"/>
    <property type="project" value="UniProtKB-KW"/>
</dbReference>
<dbReference type="EMBL" id="JH167518">
    <property type="protein sequence ID" value="EHB02116.1"/>
    <property type="molecule type" value="Genomic_DNA"/>
</dbReference>
<keyword evidence="4 10" id="KW-1133">Transmembrane helix</keyword>
<evidence type="ECO:0000256" key="2">
    <source>
        <dbReference type="ARBA" id="ARBA00022475"/>
    </source>
</evidence>
<feature type="transmembrane region" description="Helical" evidence="10">
    <location>
        <begin position="81"/>
        <end position="100"/>
    </location>
</feature>
<evidence type="ECO:0000259" key="11">
    <source>
        <dbReference type="PROSITE" id="PS50259"/>
    </source>
</evidence>
<feature type="domain" description="G-protein coupled receptors family 3 profile" evidence="11">
    <location>
        <begin position="41"/>
        <end position="183"/>
    </location>
</feature>
<evidence type="ECO:0000313" key="13">
    <source>
        <dbReference type="Proteomes" id="UP000006813"/>
    </source>
</evidence>
<evidence type="ECO:0000256" key="7">
    <source>
        <dbReference type="ARBA" id="ARBA00023170"/>
    </source>
</evidence>
<comment type="subcellular location">
    <subcellularLocation>
        <location evidence="1">Cell membrane</location>
        <topology evidence="1">Multi-pass membrane protein</topology>
    </subcellularLocation>
</comment>
<keyword evidence="9" id="KW-0807">Transducer</keyword>
<evidence type="ECO:0000313" key="12">
    <source>
        <dbReference type="EMBL" id="EHB02116.1"/>
    </source>
</evidence>
<dbReference type="InterPro" id="IPR000068">
    <property type="entry name" value="GPCR_3_Ca_sens_rcpt-rel"/>
</dbReference>
<accession>G5AYK5</accession>
<evidence type="ECO:0000256" key="9">
    <source>
        <dbReference type="ARBA" id="ARBA00023224"/>
    </source>
</evidence>
<gene>
    <name evidence="12" type="ORF">GW7_15267</name>
</gene>
<keyword evidence="5" id="KW-0297">G-protein coupled receptor</keyword>
<evidence type="ECO:0000256" key="6">
    <source>
        <dbReference type="ARBA" id="ARBA00023136"/>
    </source>
</evidence>
<dbReference type="InterPro" id="IPR000337">
    <property type="entry name" value="GPCR_3"/>
</dbReference>
<keyword evidence="2" id="KW-1003">Cell membrane</keyword>
<sequence length="183" mass="20274">MTTCIFHQILCVTCPDYQYTNTQKNHSIQKSVTSLNYEDPLGNVLAGTVLSFTVLTGVVLGDFVKNRDTPIVEADNQAFSYILLTSLIFCFLCFLLFIGHPNTATCIFRQTTFGVVFTVAVSTVLTKTITVVLAFKVTTPERKMRQLLVSGAPNSIIPLLSLIQLTLCGIWMRTNPPFVDTEP</sequence>
<keyword evidence="8" id="KW-0325">Glycoprotein</keyword>
<evidence type="ECO:0000256" key="1">
    <source>
        <dbReference type="ARBA" id="ARBA00004651"/>
    </source>
</evidence>
<keyword evidence="7 12" id="KW-0675">Receptor</keyword>
<feature type="transmembrane region" description="Helical" evidence="10">
    <location>
        <begin position="147"/>
        <end position="172"/>
    </location>
</feature>
<dbReference type="Pfam" id="PF00003">
    <property type="entry name" value="7tm_3"/>
    <property type="match status" value="1"/>
</dbReference>
<dbReference type="InterPro" id="IPR017978">
    <property type="entry name" value="GPCR_3_C"/>
</dbReference>
<feature type="transmembrane region" description="Helical" evidence="10">
    <location>
        <begin position="41"/>
        <end position="60"/>
    </location>
</feature>
<dbReference type="GO" id="GO:0005886">
    <property type="term" value="C:plasma membrane"/>
    <property type="evidence" value="ECO:0007669"/>
    <property type="project" value="UniProtKB-SubCell"/>
</dbReference>
<dbReference type="InParanoid" id="G5AYK5"/>
<organism evidence="12 13">
    <name type="scientific">Heterocephalus glaber</name>
    <name type="common">Naked mole rat</name>
    <dbReference type="NCBI Taxonomy" id="10181"/>
    <lineage>
        <taxon>Eukaryota</taxon>
        <taxon>Metazoa</taxon>
        <taxon>Chordata</taxon>
        <taxon>Craniata</taxon>
        <taxon>Vertebrata</taxon>
        <taxon>Euteleostomi</taxon>
        <taxon>Mammalia</taxon>
        <taxon>Eutheria</taxon>
        <taxon>Euarchontoglires</taxon>
        <taxon>Glires</taxon>
        <taxon>Rodentia</taxon>
        <taxon>Hystricomorpha</taxon>
        <taxon>Bathyergidae</taxon>
        <taxon>Heterocephalus</taxon>
    </lineage>
</organism>
<dbReference type="PRINTS" id="PR00248">
    <property type="entry name" value="GPCRMGR"/>
</dbReference>
<dbReference type="PROSITE" id="PS50259">
    <property type="entry name" value="G_PROTEIN_RECEP_F3_4"/>
    <property type="match status" value="1"/>
</dbReference>
<dbReference type="STRING" id="10181.G5AYK5"/>
<name>G5AYK5_HETGA</name>
<evidence type="ECO:0000256" key="10">
    <source>
        <dbReference type="SAM" id="Phobius"/>
    </source>
</evidence>
<dbReference type="Proteomes" id="UP000006813">
    <property type="component" value="Unassembled WGS sequence"/>
</dbReference>
<keyword evidence="3 10" id="KW-0812">Transmembrane</keyword>
<evidence type="ECO:0000256" key="4">
    <source>
        <dbReference type="ARBA" id="ARBA00022989"/>
    </source>
</evidence>